<feature type="transmembrane region" description="Helical" evidence="2">
    <location>
        <begin position="175"/>
        <end position="194"/>
    </location>
</feature>
<dbReference type="Pfam" id="PF00589">
    <property type="entry name" value="Phage_integrase"/>
    <property type="match status" value="1"/>
</dbReference>
<keyword evidence="2" id="KW-0472">Membrane</keyword>
<sequence length="224" mass="25348">RIFRLITSVMRYTGYSMAMALSARLILNRHLLDKPIGDIGEVIRSKKPRKLPVVLTHDEAMAITNQMGETDCLIASLLYGSGLRITEACRLRIKDLDFQQQVVTVRDGKGAKDRTTLLPAPLLAPLQCHINTIRKAWREQDKAFLHPVSLPFALARKYPNAGRSLEWQWLFRHHLLAPITLATWFVTIGILPLFKRPYAMPSNKLALASGRVVIRAGTRLQPSY</sequence>
<organism evidence="4 5">
    <name type="scientific">Vreelandella aquamarina</name>
    <dbReference type="NCBI Taxonomy" id="77097"/>
    <lineage>
        <taxon>Bacteria</taxon>
        <taxon>Pseudomonadati</taxon>
        <taxon>Pseudomonadota</taxon>
        <taxon>Gammaproteobacteria</taxon>
        <taxon>Oceanospirillales</taxon>
        <taxon>Halomonadaceae</taxon>
        <taxon>Vreelandella</taxon>
    </lineage>
</organism>
<dbReference type="SUPFAM" id="SSF56349">
    <property type="entry name" value="DNA breaking-rejoining enzymes"/>
    <property type="match status" value="1"/>
</dbReference>
<dbReference type="InterPro" id="IPR002104">
    <property type="entry name" value="Integrase_catalytic"/>
</dbReference>
<dbReference type="STRING" id="77097.SAMN04490369_105334"/>
<dbReference type="GO" id="GO:0003677">
    <property type="term" value="F:DNA binding"/>
    <property type="evidence" value="ECO:0007669"/>
    <property type="project" value="InterPro"/>
</dbReference>
<keyword evidence="1" id="KW-0233">DNA recombination</keyword>
<proteinExistence type="predicted"/>
<dbReference type="Gene3D" id="1.10.443.10">
    <property type="entry name" value="Intergrase catalytic core"/>
    <property type="match status" value="1"/>
</dbReference>
<keyword evidence="2" id="KW-1133">Transmembrane helix</keyword>
<evidence type="ECO:0000313" key="5">
    <source>
        <dbReference type="Proteomes" id="UP000199493"/>
    </source>
</evidence>
<dbReference type="GO" id="GO:0015074">
    <property type="term" value="P:DNA integration"/>
    <property type="evidence" value="ECO:0007669"/>
    <property type="project" value="InterPro"/>
</dbReference>
<gene>
    <name evidence="4" type="ORF">SAMN04490369_105334</name>
</gene>
<dbReference type="InterPro" id="IPR011010">
    <property type="entry name" value="DNA_brk_join_enz"/>
</dbReference>
<dbReference type="EMBL" id="FODB01000053">
    <property type="protein sequence ID" value="SEO20183.1"/>
    <property type="molecule type" value="Genomic_DNA"/>
</dbReference>
<evidence type="ECO:0000256" key="2">
    <source>
        <dbReference type="SAM" id="Phobius"/>
    </source>
</evidence>
<protein>
    <submittedName>
        <fullName evidence="4">Phage integrase family protein</fullName>
    </submittedName>
</protein>
<feature type="domain" description="Tyr recombinase" evidence="3">
    <location>
        <begin position="50"/>
        <end position="224"/>
    </location>
</feature>
<evidence type="ECO:0000256" key="1">
    <source>
        <dbReference type="ARBA" id="ARBA00023172"/>
    </source>
</evidence>
<dbReference type="Proteomes" id="UP000199493">
    <property type="component" value="Unassembled WGS sequence"/>
</dbReference>
<dbReference type="GO" id="GO:0006310">
    <property type="term" value="P:DNA recombination"/>
    <property type="evidence" value="ECO:0007669"/>
    <property type="project" value="UniProtKB-KW"/>
</dbReference>
<evidence type="ECO:0000313" key="4">
    <source>
        <dbReference type="EMBL" id="SEO20183.1"/>
    </source>
</evidence>
<accession>A0A1H8MSI7</accession>
<dbReference type="AlphaFoldDB" id="A0A1H8MSI7"/>
<keyword evidence="2" id="KW-0812">Transmembrane</keyword>
<dbReference type="InterPro" id="IPR013762">
    <property type="entry name" value="Integrase-like_cat_sf"/>
</dbReference>
<dbReference type="PROSITE" id="PS51898">
    <property type="entry name" value="TYR_RECOMBINASE"/>
    <property type="match status" value="1"/>
</dbReference>
<name>A0A1H8MSI7_9GAMM</name>
<feature type="non-terminal residue" evidence="4">
    <location>
        <position position="1"/>
    </location>
</feature>
<dbReference type="RefSeq" id="WP_371827831.1">
    <property type="nucleotide sequence ID" value="NZ_FODB01000053.1"/>
</dbReference>
<reference evidence="4 5" key="1">
    <citation type="submission" date="2016-10" db="EMBL/GenBank/DDBJ databases">
        <authorList>
            <person name="de Groot N.N."/>
        </authorList>
    </citation>
    <scope>NUCLEOTIDE SEQUENCE [LARGE SCALE GENOMIC DNA]</scope>
    <source>
        <strain evidence="4 5">558</strain>
    </source>
</reference>
<evidence type="ECO:0000259" key="3">
    <source>
        <dbReference type="PROSITE" id="PS51898"/>
    </source>
</evidence>